<reference evidence="2" key="1">
    <citation type="submission" date="2022-08" db="EMBL/GenBank/DDBJ databases">
        <title>Novel sulphate-reducing endosymbionts in the free-living metamonad Anaeramoeba.</title>
        <authorList>
            <person name="Jerlstrom-Hultqvist J."/>
            <person name="Cepicka I."/>
            <person name="Gallot-Lavallee L."/>
            <person name="Salas-Leiva D."/>
            <person name="Curtis B.A."/>
            <person name="Zahonova K."/>
            <person name="Pipaliya S."/>
            <person name="Dacks J."/>
            <person name="Roger A.J."/>
        </authorList>
    </citation>
    <scope>NUCLEOTIDE SEQUENCE</scope>
    <source>
        <strain evidence="2">Busselton2</strain>
    </source>
</reference>
<dbReference type="AlphaFoldDB" id="A0AAV7YBR4"/>
<comment type="caution">
    <text evidence="2">The sequence shown here is derived from an EMBL/GenBank/DDBJ whole genome shotgun (WGS) entry which is preliminary data.</text>
</comment>
<gene>
    <name evidence="2" type="ORF">M0812_26856</name>
</gene>
<feature type="region of interest" description="Disordered" evidence="1">
    <location>
        <begin position="131"/>
        <end position="199"/>
    </location>
</feature>
<proteinExistence type="predicted"/>
<feature type="compositionally biased region" description="Basic residues" evidence="1">
    <location>
        <begin position="182"/>
        <end position="199"/>
    </location>
</feature>
<sequence>MSELFKTCQPLEKLCSKSKIAPEDSFWEEELGNLFEIALPTISEPELWTSIRSEQYVCISNNNPETHNFSNLLLFVHKKIQNLTNNFSQEKKNNTEILKIVNLLCLTRLLSGIIFEKDTLSVRNLQKDSDLFSPRQTDSYNNQFEKNKKSKSQPNTPLKKQRKNKTKLKGSNSTNTTPVSTKKNKIKKKKKRKRKRKRD</sequence>
<accession>A0AAV7YBR4</accession>
<evidence type="ECO:0000256" key="1">
    <source>
        <dbReference type="SAM" id="MobiDB-lite"/>
    </source>
</evidence>
<dbReference type="Proteomes" id="UP001146793">
    <property type="component" value="Unassembled WGS sequence"/>
</dbReference>
<name>A0AAV7YBR4_9EUKA</name>
<organism evidence="2 3">
    <name type="scientific">Anaeramoeba flamelloides</name>
    <dbReference type="NCBI Taxonomy" id="1746091"/>
    <lineage>
        <taxon>Eukaryota</taxon>
        <taxon>Metamonada</taxon>
        <taxon>Anaeramoebidae</taxon>
        <taxon>Anaeramoeba</taxon>
    </lineage>
</organism>
<dbReference type="EMBL" id="JANTQA010000063">
    <property type="protein sequence ID" value="KAJ3427276.1"/>
    <property type="molecule type" value="Genomic_DNA"/>
</dbReference>
<evidence type="ECO:0000313" key="3">
    <source>
        <dbReference type="Proteomes" id="UP001146793"/>
    </source>
</evidence>
<protein>
    <submittedName>
        <fullName evidence="2">Dymeclin</fullName>
    </submittedName>
</protein>
<feature type="compositionally biased region" description="Basic residues" evidence="1">
    <location>
        <begin position="159"/>
        <end position="168"/>
    </location>
</feature>
<feature type="compositionally biased region" description="Polar residues" evidence="1">
    <location>
        <begin position="134"/>
        <end position="144"/>
    </location>
</feature>
<evidence type="ECO:0000313" key="2">
    <source>
        <dbReference type="EMBL" id="KAJ3427276.1"/>
    </source>
</evidence>
<feature type="compositionally biased region" description="Polar residues" evidence="1">
    <location>
        <begin position="170"/>
        <end position="181"/>
    </location>
</feature>